<evidence type="ECO:0000256" key="2">
    <source>
        <dbReference type="ARBA" id="ARBA00022801"/>
    </source>
</evidence>
<dbReference type="SUPFAM" id="SSF48340">
    <property type="entry name" value="Interferon-induced guanylate-binding protein 1 (GBP1), C-terminal domain"/>
    <property type="match status" value="1"/>
</dbReference>
<feature type="region of interest" description="Disordered" evidence="6">
    <location>
        <begin position="791"/>
        <end position="816"/>
    </location>
</feature>
<dbReference type="Gene3D" id="1.20.1000.10">
    <property type="entry name" value="Guanylate-binding protein, C-terminal domain"/>
    <property type="match status" value="1"/>
</dbReference>
<dbReference type="PROSITE" id="PS51715">
    <property type="entry name" value="G_GB1_RHD3"/>
    <property type="match status" value="1"/>
</dbReference>
<keyword evidence="2" id="KW-0378">Hydrolase</keyword>
<evidence type="ECO:0000256" key="1">
    <source>
        <dbReference type="ARBA" id="ARBA00022741"/>
    </source>
</evidence>
<feature type="coiled-coil region" evidence="5">
    <location>
        <begin position="511"/>
        <end position="592"/>
    </location>
</feature>
<dbReference type="InterPro" id="IPR036543">
    <property type="entry name" value="Guanylate-bd_C_sf"/>
</dbReference>
<keyword evidence="9" id="KW-1185">Reference proteome</keyword>
<comment type="similarity">
    <text evidence="4">Belongs to the TRAFAC class dynamin-like GTPase superfamily. GB1/RHD3 GTPase family.</text>
</comment>
<accession>A0AAW2YLN0</accession>
<keyword evidence="5" id="KW-0175">Coiled coil</keyword>
<dbReference type="EMBL" id="JAOPGA020000191">
    <property type="protein sequence ID" value="KAL0477554.1"/>
    <property type="molecule type" value="Genomic_DNA"/>
</dbReference>
<dbReference type="PANTHER" id="PTHR10751">
    <property type="entry name" value="GUANYLATE BINDING PROTEIN"/>
    <property type="match status" value="1"/>
</dbReference>
<proteinExistence type="inferred from homology"/>
<keyword evidence="3" id="KW-0342">GTP-binding</keyword>
<evidence type="ECO:0000313" key="9">
    <source>
        <dbReference type="Proteomes" id="UP001431209"/>
    </source>
</evidence>
<dbReference type="InterPro" id="IPR030386">
    <property type="entry name" value="G_GB1_RHD3_dom"/>
</dbReference>
<evidence type="ECO:0000256" key="4">
    <source>
        <dbReference type="PROSITE-ProRule" id="PRU01052"/>
    </source>
</evidence>
<evidence type="ECO:0000256" key="3">
    <source>
        <dbReference type="ARBA" id="ARBA00023134"/>
    </source>
</evidence>
<feature type="compositionally biased region" description="Basic and acidic residues" evidence="6">
    <location>
        <begin position="993"/>
        <end position="1017"/>
    </location>
</feature>
<dbReference type="AlphaFoldDB" id="A0AAW2YLN0"/>
<dbReference type="Pfam" id="PF02841">
    <property type="entry name" value="GBP_C"/>
    <property type="match status" value="1"/>
</dbReference>
<feature type="region of interest" description="Disordered" evidence="6">
    <location>
        <begin position="983"/>
        <end position="1017"/>
    </location>
</feature>
<feature type="compositionally biased region" description="Basic and acidic residues" evidence="6">
    <location>
        <begin position="793"/>
        <end position="816"/>
    </location>
</feature>
<evidence type="ECO:0000256" key="5">
    <source>
        <dbReference type="SAM" id="Coils"/>
    </source>
</evidence>
<gene>
    <name evidence="8" type="ORF">AKO1_010862</name>
</gene>
<feature type="domain" description="GB1/RHD3-type G" evidence="7">
    <location>
        <begin position="39"/>
        <end position="285"/>
    </location>
</feature>
<feature type="coiled-coil region" evidence="5">
    <location>
        <begin position="628"/>
        <end position="683"/>
    </location>
</feature>
<dbReference type="CDD" id="cd01851">
    <property type="entry name" value="GBP"/>
    <property type="match status" value="1"/>
</dbReference>
<dbReference type="SUPFAM" id="SSF52540">
    <property type="entry name" value="P-loop containing nucleoside triphosphate hydrolases"/>
    <property type="match status" value="1"/>
</dbReference>
<evidence type="ECO:0000259" key="7">
    <source>
        <dbReference type="PROSITE" id="PS51715"/>
    </source>
</evidence>
<dbReference type="InterPro" id="IPR015894">
    <property type="entry name" value="Guanylate-bd_N"/>
</dbReference>
<evidence type="ECO:0000313" key="8">
    <source>
        <dbReference type="EMBL" id="KAL0477554.1"/>
    </source>
</evidence>
<feature type="compositionally biased region" description="Polar residues" evidence="6">
    <location>
        <begin position="949"/>
        <end position="966"/>
    </location>
</feature>
<protein>
    <submittedName>
        <fullName evidence="8">Guanylate-binding protein</fullName>
    </submittedName>
</protein>
<name>A0AAW2YLN0_9EUKA</name>
<keyword evidence="1" id="KW-0547">Nucleotide-binding</keyword>
<dbReference type="Pfam" id="PF02263">
    <property type="entry name" value="GBP"/>
    <property type="match status" value="1"/>
</dbReference>
<dbReference type="InterPro" id="IPR003191">
    <property type="entry name" value="Guanylate-bd/ATL_C"/>
</dbReference>
<dbReference type="Proteomes" id="UP001431209">
    <property type="component" value="Unassembled WGS sequence"/>
</dbReference>
<dbReference type="Gene3D" id="3.40.50.300">
    <property type="entry name" value="P-loop containing nucleotide triphosphate hydrolases"/>
    <property type="match status" value="1"/>
</dbReference>
<sequence>MNEKTSGSLTRNQALSLITVNNGKLVLNEEAAQIITSITEPIAIVSIAGLSRTGKSFIMNQLIGNQKGFQIGPSVHPCTKGIWTWGNPIKASNENHQDFKVIFIDTEGQGGFRASETHDSSIFALGLLLSSFFIYNSLGSIDDNAITRLGVVTELSKHIRTKGKIDEANSDLSNFFPSFMWLLRDFSLKLVDQQDNHISSNDYLEIALSTETDHDSENKEQYKAKTAIKNALREQFTDRECFVMVRPVIDEEKLQNLCSVPEEEIRPEFKHQVNALKKHVYSKIKPKELHGNKLNGRMFINLCKSYINALNEGGIVIDTCWDNVVRTECETIFLDTLRMYKNRIHSVVKEKGIVDEKTLDTHHREIEEECMAHFSKLAIGDDLDHHKSQLRRAMFAERCRCMDKLSSLSRELCDKVITKTLKTLSDRTDECSDVTSLEREYDSAITAYNKNAKGSEKNNVLFERATRWLFVAFDLLLARTKNQLQHESDQKVKIMAQKHLSYIKKQEQEIAQKIRTLELNHEEELKHLENKLNNAFSKETNAMKSNYEAEISKLRQSEVSLHQEINVLKESIKSLQKERDQSSHLLNELQDVFKCQQDKLVEAEQFLQNEKMIKDSLLIEKTIASGELERIKSHLDQEVTSNQQLRNELLMESEQKQSTERILHEIRLECDTVKLEISECRNEIVRVEESKLKVQIKLDNLKLDSDNAIQTLNNKIQLLEQSTIPELEQRIRMNEKKHLQQLELIHLERDSLNEKMEQECTRSIQLNEESSKQQHLVQKLERELSSKNAQIRSLERNLSSEREKVQESENKLRSSLREQTTKLLSLDRATELEKRVEHLNETNRKVLALNKALMEELSCLKNDLCLSDSFDSPHVSPNVVRIFGTPTPSPPLMNSSPGMLLPFKRRGSASDVFSSPNVLTTTTTTTTMMAVENAECITPKKKMKSSSSTRPTNFKNPSQSEKVTSKASIKINDGMVYKEMTVTHKRSSLTPHVTEHLPIDKKHAITKEGKENDPTLA</sequence>
<dbReference type="GO" id="GO:0003924">
    <property type="term" value="F:GTPase activity"/>
    <property type="evidence" value="ECO:0007669"/>
    <property type="project" value="InterPro"/>
</dbReference>
<dbReference type="InterPro" id="IPR027417">
    <property type="entry name" value="P-loop_NTPase"/>
</dbReference>
<organism evidence="8 9">
    <name type="scientific">Acrasis kona</name>
    <dbReference type="NCBI Taxonomy" id="1008807"/>
    <lineage>
        <taxon>Eukaryota</taxon>
        <taxon>Discoba</taxon>
        <taxon>Heterolobosea</taxon>
        <taxon>Tetramitia</taxon>
        <taxon>Eutetramitia</taxon>
        <taxon>Acrasidae</taxon>
        <taxon>Acrasis</taxon>
    </lineage>
</organism>
<dbReference type="GO" id="GO:0005525">
    <property type="term" value="F:GTP binding"/>
    <property type="evidence" value="ECO:0007669"/>
    <property type="project" value="UniProtKB-KW"/>
</dbReference>
<feature type="region of interest" description="Disordered" evidence="6">
    <location>
        <begin position="939"/>
        <end position="966"/>
    </location>
</feature>
<evidence type="ECO:0000256" key="6">
    <source>
        <dbReference type="SAM" id="MobiDB-lite"/>
    </source>
</evidence>
<comment type="caution">
    <text evidence="8">The sequence shown here is derived from an EMBL/GenBank/DDBJ whole genome shotgun (WGS) entry which is preliminary data.</text>
</comment>
<reference evidence="8 9" key="1">
    <citation type="submission" date="2024-03" db="EMBL/GenBank/DDBJ databases">
        <title>The Acrasis kona genome and developmental transcriptomes reveal deep origins of eukaryotic multicellular pathways.</title>
        <authorList>
            <person name="Sheikh S."/>
            <person name="Fu C.-J."/>
            <person name="Brown M.W."/>
            <person name="Baldauf S.L."/>
        </authorList>
    </citation>
    <scope>NUCLEOTIDE SEQUENCE [LARGE SCALE GENOMIC DNA]</scope>
    <source>
        <strain evidence="8 9">ATCC MYA-3509</strain>
    </source>
</reference>